<dbReference type="InterPro" id="IPR022644">
    <property type="entry name" value="De-COase2_N"/>
</dbReference>
<evidence type="ECO:0000256" key="4">
    <source>
        <dbReference type="ARBA" id="ARBA00023239"/>
    </source>
</evidence>
<dbReference type="InterPro" id="IPR000183">
    <property type="entry name" value="Orn/DAP/Arg_de-COase"/>
</dbReference>
<dbReference type="Gene3D" id="3.20.20.10">
    <property type="entry name" value="Alanine racemase"/>
    <property type="match status" value="1"/>
</dbReference>
<dbReference type="Proteomes" id="UP000036403">
    <property type="component" value="Unassembled WGS sequence"/>
</dbReference>
<dbReference type="InterPro" id="IPR029066">
    <property type="entry name" value="PLP-binding_barrel"/>
</dbReference>
<name>A0A0J7K9S2_LASNI</name>
<keyword evidence="3 5" id="KW-0663">Pyridoxal phosphate</keyword>
<evidence type="ECO:0000256" key="2">
    <source>
        <dbReference type="ARBA" id="ARBA00022793"/>
    </source>
</evidence>
<dbReference type="GO" id="GO:0009089">
    <property type="term" value="P:lysine biosynthetic process via diaminopimelate"/>
    <property type="evidence" value="ECO:0007669"/>
    <property type="project" value="InterPro"/>
</dbReference>
<dbReference type="EMBL" id="LBMM01010915">
    <property type="protein sequence ID" value="KMQ87158.1"/>
    <property type="molecule type" value="Genomic_DNA"/>
</dbReference>
<dbReference type="SUPFAM" id="SSF51419">
    <property type="entry name" value="PLP-binding barrel"/>
    <property type="match status" value="1"/>
</dbReference>
<comment type="similarity">
    <text evidence="6">Belongs to the Orn/Lys/Arg decarboxylase class-II family.</text>
</comment>
<dbReference type="PANTHER" id="PTHR43727">
    <property type="entry name" value="DIAMINOPIMELATE DECARBOXYLASE"/>
    <property type="match status" value="1"/>
</dbReference>
<dbReference type="PROSITE" id="PS00879">
    <property type="entry name" value="ODR_DC_2_2"/>
    <property type="match status" value="1"/>
</dbReference>
<dbReference type="Pfam" id="PF00278">
    <property type="entry name" value="Orn_DAP_Arg_deC"/>
    <property type="match status" value="1"/>
</dbReference>
<evidence type="ECO:0000256" key="3">
    <source>
        <dbReference type="ARBA" id="ARBA00022898"/>
    </source>
</evidence>
<evidence type="ECO:0000259" key="7">
    <source>
        <dbReference type="Pfam" id="PF00278"/>
    </source>
</evidence>
<dbReference type="Pfam" id="PF02784">
    <property type="entry name" value="Orn_Arg_deC_N"/>
    <property type="match status" value="1"/>
</dbReference>
<dbReference type="Gene3D" id="2.40.37.10">
    <property type="entry name" value="Lyase, Ornithine Decarboxylase, Chain A, domain 1"/>
    <property type="match status" value="1"/>
</dbReference>
<dbReference type="PRINTS" id="PR01181">
    <property type="entry name" value="DAPDCRBXLASE"/>
</dbReference>
<proteinExistence type="inferred from homology"/>
<dbReference type="InterPro" id="IPR022643">
    <property type="entry name" value="De-COase2_C"/>
</dbReference>
<gene>
    <name evidence="9" type="ORF">RF55_13637</name>
</gene>
<keyword evidence="10" id="KW-1185">Reference proteome</keyword>
<keyword evidence="4" id="KW-0456">Lyase</keyword>
<reference evidence="9 10" key="1">
    <citation type="submission" date="2015-04" db="EMBL/GenBank/DDBJ databases">
        <title>Lasius niger genome sequencing.</title>
        <authorList>
            <person name="Konorov E.A."/>
            <person name="Nikitin M.A."/>
            <person name="Kirill M.V."/>
            <person name="Chang P."/>
        </authorList>
    </citation>
    <scope>NUCLEOTIDE SEQUENCE [LARGE SCALE GENOMIC DNA]</scope>
    <source>
        <tissue evidence="9">Whole</tissue>
    </source>
</reference>
<dbReference type="NCBIfam" id="TIGR01048">
    <property type="entry name" value="lysA"/>
    <property type="match status" value="1"/>
</dbReference>
<dbReference type="GO" id="GO:0008836">
    <property type="term" value="F:diaminopimelate decarboxylase activity"/>
    <property type="evidence" value="ECO:0007669"/>
    <property type="project" value="InterPro"/>
</dbReference>
<dbReference type="CDD" id="cd06828">
    <property type="entry name" value="PLPDE_III_DapDC"/>
    <property type="match status" value="1"/>
</dbReference>
<dbReference type="SUPFAM" id="SSF50621">
    <property type="entry name" value="Alanine racemase C-terminal domain-like"/>
    <property type="match status" value="1"/>
</dbReference>
<dbReference type="InterPro" id="IPR002986">
    <property type="entry name" value="DAP_deCOOHase_LysA"/>
</dbReference>
<comment type="cofactor">
    <cofactor evidence="1 5">
        <name>pyridoxal 5'-phosphate</name>
        <dbReference type="ChEBI" id="CHEBI:597326"/>
    </cofactor>
</comment>
<dbReference type="AlphaFoldDB" id="A0A0J7K9S2"/>
<dbReference type="InterPro" id="IPR022657">
    <property type="entry name" value="De-COase2_CS"/>
</dbReference>
<dbReference type="OrthoDB" id="5034579at2759"/>
<evidence type="ECO:0000259" key="8">
    <source>
        <dbReference type="Pfam" id="PF02784"/>
    </source>
</evidence>
<feature type="modified residue" description="N6-(pyridoxal phosphate)lysine" evidence="5">
    <location>
        <position position="16"/>
    </location>
</feature>
<feature type="active site" description="Proton donor" evidence="5">
    <location>
        <position position="302"/>
    </location>
</feature>
<dbReference type="STRING" id="67767.A0A0J7K9S2"/>
<evidence type="ECO:0000256" key="6">
    <source>
        <dbReference type="RuleBase" id="RU003737"/>
    </source>
</evidence>
<protein>
    <submittedName>
        <fullName evidence="9">Diaminopimelate decarboxylase</fullName>
    </submittedName>
</protein>
<dbReference type="PANTHER" id="PTHR43727:SF2">
    <property type="entry name" value="GROUP IV DECARBOXYLASE"/>
    <property type="match status" value="1"/>
</dbReference>
<evidence type="ECO:0000313" key="9">
    <source>
        <dbReference type="EMBL" id="KMQ87158.1"/>
    </source>
</evidence>
<keyword evidence="2" id="KW-0210">Decarboxylase</keyword>
<evidence type="ECO:0000256" key="5">
    <source>
        <dbReference type="PIRSR" id="PIRSR600183-50"/>
    </source>
</evidence>
<organism evidence="9 10">
    <name type="scientific">Lasius niger</name>
    <name type="common">Black garden ant</name>
    <dbReference type="NCBI Taxonomy" id="67767"/>
    <lineage>
        <taxon>Eukaryota</taxon>
        <taxon>Metazoa</taxon>
        <taxon>Ecdysozoa</taxon>
        <taxon>Arthropoda</taxon>
        <taxon>Hexapoda</taxon>
        <taxon>Insecta</taxon>
        <taxon>Pterygota</taxon>
        <taxon>Neoptera</taxon>
        <taxon>Endopterygota</taxon>
        <taxon>Hymenoptera</taxon>
        <taxon>Apocrita</taxon>
        <taxon>Aculeata</taxon>
        <taxon>Formicoidea</taxon>
        <taxon>Formicidae</taxon>
        <taxon>Formicinae</taxon>
        <taxon>Lasius</taxon>
        <taxon>Lasius</taxon>
    </lineage>
</organism>
<evidence type="ECO:0000313" key="10">
    <source>
        <dbReference type="Proteomes" id="UP000036403"/>
    </source>
</evidence>
<sequence>MIKKTSPHTFCHFAVKSLDHLAALSILKDTGIGLDIVSQGELARALHIGFDPQKIVFSGVGKTDSELAFALEQKIAQINVETLGELERLNKIALEKNCTAPIAIRINPELGYGGCDKITTGNKSDKFGIPWREISNLWPDISQNMAGIKLQGIAVHGGSQILDENKFRHLYQHTAQLVREWQKDGIKIDSLDCGGGFGIPYSFEEQEISLEKIQEIITEILVPLGMLLRFEPGRYISGPSGILLSRVTEIKETDSHKFLILDTSMNDLLRPALYNAAHEIIPLEIRNENQPLESYDIVGPICESSDFFRRSYIMPRLKRGDLVAILDTGAYGSVMSSSYNSHPLAPIALTSKGKWEAIRKRQTVEEILSTETLPQWL</sequence>
<feature type="domain" description="Orn/DAP/Arg decarboxylase 2 C-terminal" evidence="7">
    <location>
        <begin position="239"/>
        <end position="329"/>
    </location>
</feature>
<dbReference type="FunFam" id="3.20.20.10:FF:000003">
    <property type="entry name" value="Diaminopimelate decarboxylase"/>
    <property type="match status" value="1"/>
</dbReference>
<accession>A0A0J7K9S2</accession>
<dbReference type="InterPro" id="IPR009006">
    <property type="entry name" value="Ala_racemase/Decarboxylase_C"/>
</dbReference>
<dbReference type="PaxDb" id="67767-A0A0J7K9S2"/>
<dbReference type="PRINTS" id="PR01179">
    <property type="entry name" value="ODADCRBXLASE"/>
</dbReference>
<comment type="caution">
    <text evidence="9">The sequence shown here is derived from an EMBL/GenBank/DDBJ whole genome shotgun (WGS) entry which is preliminary data.</text>
</comment>
<feature type="domain" description="Orn/DAP/Arg decarboxylase 2 N-terminal" evidence="8">
    <location>
        <begin position="3"/>
        <end position="237"/>
    </location>
</feature>
<evidence type="ECO:0000256" key="1">
    <source>
        <dbReference type="ARBA" id="ARBA00001933"/>
    </source>
</evidence>